<comment type="caution">
    <text evidence="1">The sequence shown here is derived from an EMBL/GenBank/DDBJ whole genome shotgun (WGS) entry which is preliminary data.</text>
</comment>
<name>A0ACB7XW67_9ERIC</name>
<evidence type="ECO:0000313" key="2">
    <source>
        <dbReference type="Proteomes" id="UP000828048"/>
    </source>
</evidence>
<proteinExistence type="predicted"/>
<sequence>MLIILVYQHCCKLKVVRSELNSQKEVIFPALDIRVMNMARTYSLEHEGESFHFDQLFALLNSNVQTEENSRRELASCTGALQPSISQHMSKEEEQVIFHFTSYRYSPWFSILFSPSPISLFPPIGFFSLVDPVSFGLKS</sequence>
<reference evidence="1 2" key="1">
    <citation type="journal article" date="2021" name="Hortic Res">
        <title>High-quality reference genome and annotation aids understanding of berry development for evergreen blueberry (Vaccinium darrowii).</title>
        <authorList>
            <person name="Yu J."/>
            <person name="Hulse-Kemp A.M."/>
            <person name="Babiker E."/>
            <person name="Staton M."/>
        </authorList>
    </citation>
    <scope>NUCLEOTIDE SEQUENCE [LARGE SCALE GENOMIC DNA]</scope>
    <source>
        <strain evidence="2">cv. NJ 8807/NJ 8810</strain>
        <tissue evidence="1">Young leaf</tissue>
    </source>
</reference>
<keyword evidence="2" id="KW-1185">Reference proteome</keyword>
<accession>A0ACB7XW67</accession>
<dbReference type="EMBL" id="CM037155">
    <property type="protein sequence ID" value="KAH7845331.1"/>
    <property type="molecule type" value="Genomic_DNA"/>
</dbReference>
<protein>
    <submittedName>
        <fullName evidence="1">Uncharacterized protein</fullName>
    </submittedName>
</protein>
<organism evidence="1 2">
    <name type="scientific">Vaccinium darrowii</name>
    <dbReference type="NCBI Taxonomy" id="229202"/>
    <lineage>
        <taxon>Eukaryota</taxon>
        <taxon>Viridiplantae</taxon>
        <taxon>Streptophyta</taxon>
        <taxon>Embryophyta</taxon>
        <taxon>Tracheophyta</taxon>
        <taxon>Spermatophyta</taxon>
        <taxon>Magnoliopsida</taxon>
        <taxon>eudicotyledons</taxon>
        <taxon>Gunneridae</taxon>
        <taxon>Pentapetalae</taxon>
        <taxon>asterids</taxon>
        <taxon>Ericales</taxon>
        <taxon>Ericaceae</taxon>
        <taxon>Vaccinioideae</taxon>
        <taxon>Vaccinieae</taxon>
        <taxon>Vaccinium</taxon>
    </lineage>
</organism>
<gene>
    <name evidence="1" type="ORF">Vadar_000737</name>
</gene>
<evidence type="ECO:0000313" key="1">
    <source>
        <dbReference type="EMBL" id="KAH7845331.1"/>
    </source>
</evidence>
<dbReference type="Proteomes" id="UP000828048">
    <property type="component" value="Chromosome 5"/>
</dbReference>